<keyword evidence="3" id="KW-1185">Reference proteome</keyword>
<reference evidence="2" key="1">
    <citation type="submission" date="2023-03" db="EMBL/GenBank/DDBJ databases">
        <title>Massive genome expansion in bonnet fungi (Mycena s.s.) driven by repeated elements and novel gene families across ecological guilds.</title>
        <authorList>
            <consortium name="Lawrence Berkeley National Laboratory"/>
            <person name="Harder C.B."/>
            <person name="Miyauchi S."/>
            <person name="Viragh M."/>
            <person name="Kuo A."/>
            <person name="Thoen E."/>
            <person name="Andreopoulos B."/>
            <person name="Lu D."/>
            <person name="Skrede I."/>
            <person name="Drula E."/>
            <person name="Henrissat B."/>
            <person name="Morin E."/>
            <person name="Kohler A."/>
            <person name="Barry K."/>
            <person name="LaButti K."/>
            <person name="Morin E."/>
            <person name="Salamov A."/>
            <person name="Lipzen A."/>
            <person name="Mereny Z."/>
            <person name="Hegedus B."/>
            <person name="Baldrian P."/>
            <person name="Stursova M."/>
            <person name="Weitz H."/>
            <person name="Taylor A."/>
            <person name="Grigoriev I.V."/>
            <person name="Nagy L.G."/>
            <person name="Martin F."/>
            <person name="Kauserud H."/>
        </authorList>
    </citation>
    <scope>NUCLEOTIDE SEQUENCE</scope>
    <source>
        <strain evidence="2">CBHHK002</strain>
    </source>
</reference>
<dbReference type="Proteomes" id="UP001218218">
    <property type="component" value="Unassembled WGS sequence"/>
</dbReference>
<evidence type="ECO:0000313" key="3">
    <source>
        <dbReference type="Proteomes" id="UP001218218"/>
    </source>
</evidence>
<sequence length="151" mass="16507">MSAYLVLALSTEASEAGFIVHKCFNSSGYTSAGTLSQLAPQEVTLEPYFRSKEKPYANLRNLCVKFCKFGLPENGLTVKLEAHRSRIQAVLVPRLLRNTGSCREGPVEPVERDGYGYPSTGQTRPVPVPAEEGSKFPTDGCQPGRSRPSTR</sequence>
<comment type="caution">
    <text evidence="2">The sequence shown here is derived from an EMBL/GenBank/DDBJ whole genome shotgun (WGS) entry which is preliminary data.</text>
</comment>
<evidence type="ECO:0000256" key="1">
    <source>
        <dbReference type="SAM" id="MobiDB-lite"/>
    </source>
</evidence>
<name>A0AAD6Z0K4_9AGAR</name>
<dbReference type="EMBL" id="JARIHO010000115">
    <property type="protein sequence ID" value="KAJ7302553.1"/>
    <property type="molecule type" value="Genomic_DNA"/>
</dbReference>
<gene>
    <name evidence="2" type="ORF">DFH08DRAFT_826570</name>
</gene>
<proteinExistence type="predicted"/>
<feature type="region of interest" description="Disordered" evidence="1">
    <location>
        <begin position="102"/>
        <end position="151"/>
    </location>
</feature>
<protein>
    <submittedName>
        <fullName evidence="2">Uncharacterized protein</fullName>
    </submittedName>
</protein>
<feature type="compositionally biased region" description="Basic and acidic residues" evidence="1">
    <location>
        <begin position="105"/>
        <end position="114"/>
    </location>
</feature>
<evidence type="ECO:0000313" key="2">
    <source>
        <dbReference type="EMBL" id="KAJ7302553.1"/>
    </source>
</evidence>
<organism evidence="2 3">
    <name type="scientific">Mycena albidolilacea</name>
    <dbReference type="NCBI Taxonomy" id="1033008"/>
    <lineage>
        <taxon>Eukaryota</taxon>
        <taxon>Fungi</taxon>
        <taxon>Dikarya</taxon>
        <taxon>Basidiomycota</taxon>
        <taxon>Agaricomycotina</taxon>
        <taxon>Agaricomycetes</taxon>
        <taxon>Agaricomycetidae</taxon>
        <taxon>Agaricales</taxon>
        <taxon>Marasmiineae</taxon>
        <taxon>Mycenaceae</taxon>
        <taxon>Mycena</taxon>
    </lineage>
</organism>
<accession>A0AAD6Z0K4</accession>
<dbReference type="AlphaFoldDB" id="A0AAD6Z0K4"/>